<keyword evidence="2 6" id="KW-0812">Transmembrane</keyword>
<organism evidence="8 9">
    <name type="scientific">Polyrhizophydium stewartii</name>
    <dbReference type="NCBI Taxonomy" id="2732419"/>
    <lineage>
        <taxon>Eukaryota</taxon>
        <taxon>Fungi</taxon>
        <taxon>Fungi incertae sedis</taxon>
        <taxon>Chytridiomycota</taxon>
        <taxon>Chytridiomycota incertae sedis</taxon>
        <taxon>Chytridiomycetes</taxon>
        <taxon>Rhizophydiales</taxon>
        <taxon>Rhizophydiales incertae sedis</taxon>
        <taxon>Polyrhizophydium</taxon>
    </lineage>
</organism>
<evidence type="ECO:0000313" key="8">
    <source>
        <dbReference type="EMBL" id="KAL2913762.1"/>
    </source>
</evidence>
<evidence type="ECO:0000256" key="4">
    <source>
        <dbReference type="ARBA" id="ARBA00023136"/>
    </source>
</evidence>
<keyword evidence="4 6" id="KW-0472">Membrane</keyword>
<protein>
    <submittedName>
        <fullName evidence="8">Uncharacterized protein</fullName>
    </submittedName>
</protein>
<gene>
    <name evidence="8" type="ORF">HK105_206778</name>
</gene>
<sequence length="409" mass="40780">MRVLAATALLAGAVAAQGAGTFLLSNNGQWPAGTTQTVTITANQAFSKKMYLESMTLSAGTSSTTICSKVFAASGSSVACTFTVPTTLAAGTAGSVVASWQDCTNLLGPVLCSNPGTAVGAGITIQPNPSATTSAASSTTDAATSTSSSSSSSTTSASRTARSSSASGTSSSSDSPTPTSTAAADGASSGSSSNTALIIGGVIVAIVLLMGAGFGIWYWQRRVSSNDSLLPLKEEMYGPAPLKPVDAAGIKAAASAAASATGINGKPSTDKISAAGPSSATPLNGAPSAAASVVSQQPYPPSAVGMGAVPPVPYMPGPAPGQYYPPPQPGMYDPNMPQPGMYDPSLGQPAMYDPQFAPPAGYAPTTPQGAYDPQAYQHQGFQQYAPGPYAQGQPAPQAQYHHPQQPHGY</sequence>
<feature type="transmembrane region" description="Helical" evidence="6">
    <location>
        <begin position="197"/>
        <end position="219"/>
    </location>
</feature>
<feature type="chain" id="PRO_5045202297" evidence="7">
    <location>
        <begin position="17"/>
        <end position="409"/>
    </location>
</feature>
<evidence type="ECO:0000256" key="5">
    <source>
        <dbReference type="SAM" id="MobiDB-lite"/>
    </source>
</evidence>
<feature type="compositionally biased region" description="Low complexity" evidence="5">
    <location>
        <begin position="382"/>
        <end position="409"/>
    </location>
</feature>
<evidence type="ECO:0000256" key="2">
    <source>
        <dbReference type="ARBA" id="ARBA00022692"/>
    </source>
</evidence>
<comment type="subcellular location">
    <subcellularLocation>
        <location evidence="1">Membrane</location>
        <topology evidence="1">Single-pass membrane protein</topology>
    </subcellularLocation>
</comment>
<keyword evidence="9" id="KW-1185">Reference proteome</keyword>
<keyword evidence="3 6" id="KW-1133">Transmembrane helix</keyword>
<feature type="signal peptide" evidence="7">
    <location>
        <begin position="1"/>
        <end position="16"/>
    </location>
</feature>
<dbReference type="InterPro" id="IPR051694">
    <property type="entry name" value="Immunoregulatory_rcpt-like"/>
</dbReference>
<dbReference type="Proteomes" id="UP001527925">
    <property type="component" value="Unassembled WGS sequence"/>
</dbReference>
<name>A0ABR4N2N1_9FUNG</name>
<evidence type="ECO:0000256" key="1">
    <source>
        <dbReference type="ARBA" id="ARBA00004167"/>
    </source>
</evidence>
<dbReference type="EMBL" id="JADGIZ020000042">
    <property type="protein sequence ID" value="KAL2913762.1"/>
    <property type="molecule type" value="Genomic_DNA"/>
</dbReference>
<reference evidence="8 9" key="1">
    <citation type="submission" date="2023-09" db="EMBL/GenBank/DDBJ databases">
        <title>Pangenome analysis of Batrachochytrium dendrobatidis and related Chytrids.</title>
        <authorList>
            <person name="Yacoub M.N."/>
            <person name="Stajich J.E."/>
            <person name="James T.Y."/>
        </authorList>
    </citation>
    <scope>NUCLEOTIDE SEQUENCE [LARGE SCALE GENOMIC DNA]</scope>
    <source>
        <strain evidence="8 9">JEL0888</strain>
    </source>
</reference>
<feature type="region of interest" description="Disordered" evidence="5">
    <location>
        <begin position="129"/>
        <end position="192"/>
    </location>
</feature>
<feature type="region of interest" description="Disordered" evidence="5">
    <location>
        <begin position="261"/>
        <end position="289"/>
    </location>
</feature>
<proteinExistence type="predicted"/>
<keyword evidence="7" id="KW-0732">Signal</keyword>
<dbReference type="PANTHER" id="PTHR15549">
    <property type="entry name" value="PAIRED IMMUNOGLOBULIN-LIKE TYPE 2 RECEPTOR"/>
    <property type="match status" value="1"/>
</dbReference>
<accession>A0ABR4N2N1</accession>
<evidence type="ECO:0000313" key="9">
    <source>
        <dbReference type="Proteomes" id="UP001527925"/>
    </source>
</evidence>
<evidence type="ECO:0000256" key="3">
    <source>
        <dbReference type="ARBA" id="ARBA00022989"/>
    </source>
</evidence>
<comment type="caution">
    <text evidence="8">The sequence shown here is derived from an EMBL/GenBank/DDBJ whole genome shotgun (WGS) entry which is preliminary data.</text>
</comment>
<evidence type="ECO:0000256" key="6">
    <source>
        <dbReference type="SAM" id="Phobius"/>
    </source>
</evidence>
<evidence type="ECO:0000256" key="7">
    <source>
        <dbReference type="SAM" id="SignalP"/>
    </source>
</evidence>
<feature type="compositionally biased region" description="Polar residues" evidence="5">
    <location>
        <begin position="266"/>
        <end position="282"/>
    </location>
</feature>
<feature type="region of interest" description="Disordered" evidence="5">
    <location>
        <begin position="325"/>
        <end position="409"/>
    </location>
</feature>